<name>A0ABY3TPX2_9MYCO</name>
<proteinExistence type="predicted"/>
<accession>A0ABY3TPX2</accession>
<dbReference type="Proteomes" id="UP001055337">
    <property type="component" value="Chromosome"/>
</dbReference>
<feature type="region of interest" description="Disordered" evidence="1">
    <location>
        <begin position="24"/>
        <end position="112"/>
    </location>
</feature>
<gene>
    <name evidence="3" type="ORF">MI149_26960</name>
</gene>
<feature type="compositionally biased region" description="Gly residues" evidence="1">
    <location>
        <begin position="74"/>
        <end position="106"/>
    </location>
</feature>
<keyword evidence="4" id="KW-1185">Reference proteome</keyword>
<feature type="signal peptide" evidence="2">
    <location>
        <begin position="1"/>
        <end position="23"/>
    </location>
</feature>
<keyword evidence="2" id="KW-0732">Signal</keyword>
<evidence type="ECO:0000256" key="2">
    <source>
        <dbReference type="SAM" id="SignalP"/>
    </source>
</evidence>
<dbReference type="EMBL" id="CP092362">
    <property type="protein sequence ID" value="ULN41195.1"/>
    <property type="molecule type" value="Genomic_DNA"/>
</dbReference>
<evidence type="ECO:0000313" key="4">
    <source>
        <dbReference type="Proteomes" id="UP001055337"/>
    </source>
</evidence>
<reference evidence="3" key="1">
    <citation type="submission" date="2022-08" db="EMBL/GenBank/DDBJ databases">
        <title>Whole genome sequencing of non-tuberculosis mycobacteria type-strains.</title>
        <authorList>
            <person name="Igarashi Y."/>
            <person name="Osugi A."/>
            <person name="Mitarai S."/>
        </authorList>
    </citation>
    <scope>NUCLEOTIDE SEQUENCE</scope>
    <source>
        <strain evidence="3">JCM 16369</strain>
    </source>
</reference>
<dbReference type="RefSeq" id="WP_240177833.1">
    <property type="nucleotide sequence ID" value="NZ_CP092362.2"/>
</dbReference>
<feature type="compositionally biased region" description="Low complexity" evidence="1">
    <location>
        <begin position="24"/>
        <end position="40"/>
    </location>
</feature>
<evidence type="ECO:0000313" key="3">
    <source>
        <dbReference type="EMBL" id="ULN41195.1"/>
    </source>
</evidence>
<protein>
    <submittedName>
        <fullName evidence="3">Uncharacterized protein</fullName>
    </submittedName>
</protein>
<organism evidence="3 4">
    <name type="scientific">Mycolicibacterium crocinum</name>
    <dbReference type="NCBI Taxonomy" id="388459"/>
    <lineage>
        <taxon>Bacteria</taxon>
        <taxon>Bacillati</taxon>
        <taxon>Actinomycetota</taxon>
        <taxon>Actinomycetes</taxon>
        <taxon>Mycobacteriales</taxon>
        <taxon>Mycobacteriaceae</taxon>
        <taxon>Mycolicibacterium</taxon>
    </lineage>
</organism>
<feature type="chain" id="PRO_5046485997" evidence="2">
    <location>
        <begin position="24"/>
        <end position="112"/>
    </location>
</feature>
<sequence>MAATTRMTISAAILAVAGSVLWAAPGSGSAGSEAVPSPASRSGRLDPAQSPRPLDPPGCWDTDEIWHPDCWGPGQWGPGMGPGMMGPGMMGPGGQWGPGMGPGMMGPGPWAD</sequence>
<evidence type="ECO:0000256" key="1">
    <source>
        <dbReference type="SAM" id="MobiDB-lite"/>
    </source>
</evidence>